<dbReference type="SUPFAM" id="SSF52540">
    <property type="entry name" value="P-loop containing nucleoside triphosphate hydrolases"/>
    <property type="match status" value="1"/>
</dbReference>
<dbReference type="Proteomes" id="UP000199054">
    <property type="component" value="Unassembled WGS sequence"/>
</dbReference>
<dbReference type="GO" id="GO:0005524">
    <property type="term" value="F:ATP binding"/>
    <property type="evidence" value="ECO:0007669"/>
    <property type="project" value="UniProtKB-KW"/>
</dbReference>
<dbReference type="Gene3D" id="3.40.50.300">
    <property type="entry name" value="P-loop containing nucleotide triphosphate hydrolases"/>
    <property type="match status" value="1"/>
</dbReference>
<dbReference type="PROSITE" id="PS00211">
    <property type="entry name" value="ABC_TRANSPORTER_1"/>
    <property type="match status" value="1"/>
</dbReference>
<keyword evidence="2" id="KW-0813">Transport</keyword>
<dbReference type="PROSITE" id="PS50893">
    <property type="entry name" value="ABC_TRANSPORTER_2"/>
    <property type="match status" value="1"/>
</dbReference>
<gene>
    <name evidence="8" type="ORF">SAMN04489859_10349</name>
</gene>
<protein>
    <submittedName>
        <fullName evidence="8">Zinc/manganese transport system ATP-binding protein</fullName>
    </submittedName>
</protein>
<evidence type="ECO:0000256" key="5">
    <source>
        <dbReference type="ARBA" id="ARBA00022906"/>
    </source>
</evidence>
<evidence type="ECO:0000256" key="2">
    <source>
        <dbReference type="ARBA" id="ARBA00022448"/>
    </source>
</evidence>
<feature type="domain" description="ABC transporter" evidence="7">
    <location>
        <begin position="10"/>
        <end position="236"/>
    </location>
</feature>
<dbReference type="SMART" id="SM00382">
    <property type="entry name" value="AAA"/>
    <property type="match status" value="1"/>
</dbReference>
<evidence type="ECO:0000256" key="1">
    <source>
        <dbReference type="ARBA" id="ARBA00005417"/>
    </source>
</evidence>
<dbReference type="CDD" id="cd03235">
    <property type="entry name" value="ABC_Metallic_Cations"/>
    <property type="match status" value="1"/>
</dbReference>
<evidence type="ECO:0000256" key="6">
    <source>
        <dbReference type="ARBA" id="ARBA00023065"/>
    </source>
</evidence>
<keyword evidence="6" id="KW-0406">Ion transport</keyword>
<comment type="similarity">
    <text evidence="1">Belongs to the ABC transporter superfamily.</text>
</comment>
<evidence type="ECO:0000259" key="7">
    <source>
        <dbReference type="PROSITE" id="PS50893"/>
    </source>
</evidence>
<proteinExistence type="inferred from homology"/>
<evidence type="ECO:0000256" key="3">
    <source>
        <dbReference type="ARBA" id="ARBA00022741"/>
    </source>
</evidence>
<dbReference type="NCBIfam" id="NF040873">
    <property type="entry name" value="AztA"/>
    <property type="match status" value="1"/>
</dbReference>
<dbReference type="InterPro" id="IPR003593">
    <property type="entry name" value="AAA+_ATPase"/>
</dbReference>
<keyword evidence="5" id="KW-0862">Zinc</keyword>
<dbReference type="InterPro" id="IPR027417">
    <property type="entry name" value="P-loop_NTPase"/>
</dbReference>
<dbReference type="STRING" id="34002.SAMN04489859_10349"/>
<evidence type="ECO:0000313" key="8">
    <source>
        <dbReference type="EMBL" id="SEO09174.1"/>
    </source>
</evidence>
<dbReference type="RefSeq" id="WP_090615815.1">
    <property type="nucleotide sequence ID" value="NZ_CP067126.1"/>
</dbReference>
<dbReference type="InterPro" id="IPR047748">
    <property type="entry name" value="AztA-like"/>
</dbReference>
<evidence type="ECO:0000313" key="9">
    <source>
        <dbReference type="Proteomes" id="UP000199054"/>
    </source>
</evidence>
<dbReference type="GO" id="GO:0006829">
    <property type="term" value="P:zinc ion transport"/>
    <property type="evidence" value="ECO:0007669"/>
    <property type="project" value="UniProtKB-KW"/>
</dbReference>
<dbReference type="InterPro" id="IPR003439">
    <property type="entry name" value="ABC_transporter-like_ATP-bd"/>
</dbReference>
<dbReference type="GO" id="GO:0016887">
    <property type="term" value="F:ATP hydrolysis activity"/>
    <property type="evidence" value="ECO:0007669"/>
    <property type="project" value="InterPro"/>
</dbReference>
<accession>A0A1H8LVK5</accession>
<dbReference type="AlphaFoldDB" id="A0A1H8LVK5"/>
<name>A0A1H8LVK5_9RHOB</name>
<dbReference type="PANTHER" id="PTHR42734:SF5">
    <property type="entry name" value="IRON TRANSPORT SYSTEM ATP-BINDING PROTEIN HI_0361-RELATED"/>
    <property type="match status" value="1"/>
</dbReference>
<dbReference type="InterPro" id="IPR017871">
    <property type="entry name" value="ABC_transporter-like_CS"/>
</dbReference>
<reference evidence="8 9" key="1">
    <citation type="submission" date="2016-10" db="EMBL/GenBank/DDBJ databases">
        <authorList>
            <person name="de Groot N.N."/>
        </authorList>
    </citation>
    <scope>NUCLEOTIDE SEQUENCE [LARGE SCALE GENOMIC DNA]</scope>
    <source>
        <strain evidence="8 9">DSM 8512</strain>
    </source>
</reference>
<keyword evidence="9" id="KW-1185">Reference proteome</keyword>
<dbReference type="PANTHER" id="PTHR42734">
    <property type="entry name" value="METAL TRANSPORT SYSTEM ATP-BINDING PROTEIN TM_0124-RELATED"/>
    <property type="match status" value="1"/>
</dbReference>
<sequence length="267" mass="29272">MNIQTPQTCIRFTDLTVGYNSHAAVHHLSGQIGRGTLMAIVGPNGSGKSTLIKTIVGLLPAMSGSCRITPGTSVGYLPQQSELDRSFPARVVDLVSMGLWQKRGLLGRHRACDRRAVRDALEAVGLGGFGDRSIDSLSGGQLQRALFARVLVQDADLILLDEPFNAVDEKTIRDLIVLIRRWHEEGRTVIVVAHDMDLVRAHFPQTLLLARRPIAWGDTRTVVTPENLRRARQFQEPWDDSAPWCDPEEHAGHSHAAHAHVLGQGAA</sequence>
<dbReference type="EMBL" id="FODE01000034">
    <property type="protein sequence ID" value="SEO09174.1"/>
    <property type="molecule type" value="Genomic_DNA"/>
</dbReference>
<dbReference type="OrthoDB" id="9806726at2"/>
<organism evidence="8 9">
    <name type="scientific">Paracoccus alcaliphilus</name>
    <dbReference type="NCBI Taxonomy" id="34002"/>
    <lineage>
        <taxon>Bacteria</taxon>
        <taxon>Pseudomonadati</taxon>
        <taxon>Pseudomonadota</taxon>
        <taxon>Alphaproteobacteria</taxon>
        <taxon>Rhodobacterales</taxon>
        <taxon>Paracoccaceae</taxon>
        <taxon>Paracoccus</taxon>
    </lineage>
</organism>
<keyword evidence="5" id="KW-0864">Zinc transport</keyword>
<keyword evidence="3" id="KW-0547">Nucleotide-binding</keyword>
<dbReference type="Pfam" id="PF00005">
    <property type="entry name" value="ABC_tran"/>
    <property type="match status" value="1"/>
</dbReference>
<dbReference type="InterPro" id="IPR050153">
    <property type="entry name" value="Metal_Ion_Import_ABC"/>
</dbReference>
<evidence type="ECO:0000256" key="4">
    <source>
        <dbReference type="ARBA" id="ARBA00022840"/>
    </source>
</evidence>
<keyword evidence="4 8" id="KW-0067">ATP-binding</keyword>